<proteinExistence type="predicted"/>
<protein>
    <submittedName>
        <fullName evidence="2">Uncharacterized protein</fullName>
    </submittedName>
</protein>
<dbReference type="Proteomes" id="UP000707451">
    <property type="component" value="Unassembled WGS sequence"/>
</dbReference>
<evidence type="ECO:0000256" key="1">
    <source>
        <dbReference type="SAM" id="MobiDB-lite"/>
    </source>
</evidence>
<dbReference type="AlphaFoldDB" id="A0A9P8BWI9"/>
<feature type="compositionally biased region" description="Low complexity" evidence="1">
    <location>
        <begin position="93"/>
        <end position="109"/>
    </location>
</feature>
<comment type="caution">
    <text evidence="2">The sequence shown here is derived from an EMBL/GenBank/DDBJ whole genome shotgun (WGS) entry which is preliminary data.</text>
</comment>
<evidence type="ECO:0000313" key="3">
    <source>
        <dbReference type="Proteomes" id="UP000707451"/>
    </source>
</evidence>
<dbReference type="OrthoDB" id="2425928at2759"/>
<feature type="region of interest" description="Disordered" evidence="1">
    <location>
        <begin position="87"/>
        <end position="115"/>
    </location>
</feature>
<sequence>MELYISGEYSGTFRGESFLPSTPSFTPAISGPGGAGGGSASPPLFLIQIDQESLLHRCRNLLFKTDTTGATTTTAVDNVEPTATATTAYSDVSTTPTSHISPGHSTSSSQNLGNQTSSNFSASAFAHSYIIPPGISTSIDLDKVRQMLSQVQIDNMPQGAKDLMRTMEMQSFAQQQQQQQQQQQSAAAASFMATGGGLSPSPIVSPPPPWAYTAITPPLPPLPHSPLPPPSIVTSSLTPPSESTAAAEGEMTTFVTRAELALMEERIMTKIEQRFQEMEDRILNKLLLANKQADA</sequence>
<organism evidence="2 3">
    <name type="scientific">Linnemannia hyalina</name>
    <dbReference type="NCBI Taxonomy" id="64524"/>
    <lineage>
        <taxon>Eukaryota</taxon>
        <taxon>Fungi</taxon>
        <taxon>Fungi incertae sedis</taxon>
        <taxon>Mucoromycota</taxon>
        <taxon>Mortierellomycotina</taxon>
        <taxon>Mortierellomycetes</taxon>
        <taxon>Mortierellales</taxon>
        <taxon>Mortierellaceae</taxon>
        <taxon>Linnemannia</taxon>
    </lineage>
</organism>
<gene>
    <name evidence="2" type="ORF">KI688_008488</name>
</gene>
<accession>A0A9P8BWI9</accession>
<dbReference type="EMBL" id="JAHRHY010000003">
    <property type="protein sequence ID" value="KAG9070945.1"/>
    <property type="molecule type" value="Genomic_DNA"/>
</dbReference>
<feature type="region of interest" description="Disordered" evidence="1">
    <location>
        <begin position="170"/>
        <end position="189"/>
    </location>
</feature>
<reference evidence="2" key="1">
    <citation type="submission" date="2021-06" db="EMBL/GenBank/DDBJ databases">
        <title>Genome Sequence of Mortierella hyaline Strain SCG-10, a Cold-Adapted, Nitrate-Reducing Fungus Isolated from Soil in Minnesota, USA.</title>
        <authorList>
            <person name="Aldossari N."/>
        </authorList>
    </citation>
    <scope>NUCLEOTIDE SEQUENCE</scope>
    <source>
        <strain evidence="2">SCG-10</strain>
    </source>
</reference>
<evidence type="ECO:0000313" key="2">
    <source>
        <dbReference type="EMBL" id="KAG9070945.1"/>
    </source>
</evidence>
<keyword evidence="3" id="KW-1185">Reference proteome</keyword>
<name>A0A9P8BWI9_9FUNG</name>